<feature type="compositionally biased region" description="Polar residues" evidence="1">
    <location>
        <begin position="397"/>
        <end position="411"/>
    </location>
</feature>
<evidence type="ECO:0000313" key="3">
    <source>
        <dbReference type="Proteomes" id="UP000002149"/>
    </source>
</evidence>
<feature type="compositionally biased region" description="Polar residues" evidence="1">
    <location>
        <begin position="1140"/>
        <end position="1157"/>
    </location>
</feature>
<feature type="compositionally biased region" description="Polar residues" evidence="1">
    <location>
        <begin position="828"/>
        <end position="839"/>
    </location>
</feature>
<dbReference type="Proteomes" id="UP000002149">
    <property type="component" value="Chromosome 3"/>
</dbReference>
<feature type="region of interest" description="Disordered" evidence="1">
    <location>
        <begin position="789"/>
        <end position="808"/>
    </location>
</feature>
<feature type="compositionally biased region" description="Basic and acidic residues" evidence="1">
    <location>
        <begin position="1174"/>
        <end position="1194"/>
    </location>
</feature>
<protein>
    <submittedName>
        <fullName evidence="2">Uncharacterized protein</fullName>
    </submittedName>
</protein>
<evidence type="ECO:0000256" key="1">
    <source>
        <dbReference type="SAM" id="MobiDB-lite"/>
    </source>
</evidence>
<dbReference type="GeneID" id="3256222"/>
<feature type="compositionally biased region" description="Basic and acidic residues" evidence="1">
    <location>
        <begin position="814"/>
        <end position="824"/>
    </location>
</feature>
<feature type="region of interest" description="Disordered" evidence="1">
    <location>
        <begin position="814"/>
        <end position="848"/>
    </location>
</feature>
<feature type="compositionally biased region" description="Low complexity" evidence="1">
    <location>
        <begin position="104"/>
        <end position="127"/>
    </location>
</feature>
<feature type="compositionally biased region" description="Basic and acidic residues" evidence="1">
    <location>
        <begin position="692"/>
        <end position="701"/>
    </location>
</feature>
<feature type="region of interest" description="Disordered" evidence="1">
    <location>
        <begin position="48"/>
        <end position="152"/>
    </location>
</feature>
<organism evidence="2 3">
    <name type="scientific">Cryptococcus deneoformans (strain JEC21 / ATCC MYA-565)</name>
    <name type="common">Cryptococcus neoformans var. neoformans serotype D</name>
    <dbReference type="NCBI Taxonomy" id="214684"/>
    <lineage>
        <taxon>Eukaryota</taxon>
        <taxon>Fungi</taxon>
        <taxon>Dikarya</taxon>
        <taxon>Basidiomycota</taxon>
        <taxon>Agaricomycotina</taxon>
        <taxon>Tremellomycetes</taxon>
        <taxon>Tremellales</taxon>
        <taxon>Cryptococcaceae</taxon>
        <taxon>Cryptococcus</taxon>
        <taxon>Cryptococcus neoformans species complex</taxon>
    </lineage>
</organism>
<feature type="region of interest" description="Disordered" evidence="1">
    <location>
        <begin position="860"/>
        <end position="889"/>
    </location>
</feature>
<proteinExistence type="predicted"/>
<keyword evidence="3" id="KW-1185">Reference proteome</keyword>
<reference evidence="2 3" key="1">
    <citation type="journal article" date="2005" name="Science">
        <title>The genome of the basidiomycetous yeast and human pathogen Cryptococcus neoformans.</title>
        <authorList>
            <person name="Loftus B.J."/>
            <person name="Fung E."/>
            <person name="Roncaglia P."/>
            <person name="Rowley D."/>
            <person name="Amedeo P."/>
            <person name="Bruno D."/>
            <person name="Vamathevan J."/>
            <person name="Miranda M."/>
            <person name="Anderson I.J."/>
            <person name="Fraser J.A."/>
            <person name="Allen J.E."/>
            <person name="Bosdet I.E."/>
            <person name="Brent M.R."/>
            <person name="Chiu R."/>
            <person name="Doering T.L."/>
            <person name="Donlin M.J."/>
            <person name="D'Souza C.A."/>
            <person name="Fox D.S."/>
            <person name="Grinberg V."/>
            <person name="Fu J."/>
            <person name="Fukushima M."/>
            <person name="Haas B.J."/>
            <person name="Huang J.C."/>
            <person name="Janbon G."/>
            <person name="Jones S.J."/>
            <person name="Koo H.L."/>
            <person name="Krzywinski M.I."/>
            <person name="Kwon-Chung J.K."/>
            <person name="Lengeler K.B."/>
            <person name="Maiti R."/>
            <person name="Marra M.A."/>
            <person name="Marra R.E."/>
            <person name="Mathewson C.A."/>
            <person name="Mitchell T.G."/>
            <person name="Pertea M."/>
            <person name="Riggs F.R."/>
            <person name="Salzberg S.L."/>
            <person name="Schein J.E."/>
            <person name="Shvartsbeyn A."/>
            <person name="Shin H."/>
            <person name="Shumway M."/>
            <person name="Specht C.A."/>
            <person name="Suh B.B."/>
            <person name="Tenney A."/>
            <person name="Utterback T.R."/>
            <person name="Wickes B.L."/>
            <person name="Wortman J.R."/>
            <person name="Wye N.H."/>
            <person name="Kronstad J.W."/>
            <person name="Lodge J.K."/>
            <person name="Heitman J."/>
            <person name="Davis R.W."/>
            <person name="Fraser C.M."/>
            <person name="Hyman R.W."/>
        </authorList>
    </citation>
    <scope>NUCLEOTIDE SEQUENCE [LARGE SCALE GENOMIC DNA]</scope>
    <source>
        <strain evidence="3">JEC21 / ATCC MYA-565</strain>
    </source>
</reference>
<feature type="compositionally biased region" description="Polar residues" evidence="1">
    <location>
        <begin position="1100"/>
        <end position="1116"/>
    </location>
</feature>
<evidence type="ECO:0000313" key="2">
    <source>
        <dbReference type="EMBL" id="AAW42264.2"/>
    </source>
</evidence>
<feature type="compositionally biased region" description="Polar residues" evidence="1">
    <location>
        <begin position="94"/>
        <end position="103"/>
    </location>
</feature>
<dbReference type="VEuPathDB" id="FungiDB:CNC02740"/>
<feature type="region of interest" description="Disordered" evidence="1">
    <location>
        <begin position="681"/>
        <end position="703"/>
    </location>
</feature>
<accession>Q5KKK0</accession>
<dbReference type="RefSeq" id="XP_024512403.1">
    <property type="nucleotide sequence ID" value="XM_024656740.1"/>
</dbReference>
<feature type="region of interest" description="Disordered" evidence="1">
    <location>
        <begin position="1140"/>
        <end position="1195"/>
    </location>
</feature>
<feature type="region of interest" description="Disordered" evidence="1">
    <location>
        <begin position="1075"/>
        <end position="1126"/>
    </location>
</feature>
<feature type="compositionally biased region" description="Low complexity" evidence="1">
    <location>
        <begin position="322"/>
        <end position="334"/>
    </location>
</feature>
<dbReference type="InParanoid" id="Q5KKK0"/>
<gene>
    <name evidence="2" type="ordered locus">CNC02740</name>
</gene>
<sequence length="1350" mass="146741">MGPLSLLKGQAAISQAENWDDDFEFSLSFPIDYNNSTATLKENKYQNMYDRNGDIPSSVRPKSLSLSPTKPGRSGAPSCPKITAPLHTPCPQSPRHSPSYPSDFTSFPSKTKPSSSNPDPVSPPLLSTRSNAYLPQRHGRGFRSRAGSTTAINGDVAPKKLTKRCPSASFIPIPSSHSSRSLRRNDSATSLSCSLHRSATCPDLVYPCTPPSTTDIPRSASGEPTPPQFLSEKVASGVTDLLRKKSRTKPRPQVPLLPSSDNIVGKEHGKRFWNRFSGNPASNKDHTATPMRRRSSSVGTFFAEVDVSARSSPEPPLPPLPINLNSRSPTTTSSMRSQMQHNTISPISSTLQCPSNSLAEAKMGTKEGALPIPYIHPGNNAWREVAIDGEDSPLSDCRNSFKTPDEPQSYSRGFHLPSPSLGSPYRRARKSLHIPEHPLPESSSLHIMAPGQTPGGNASICFSMRSESPSEAKIIDVKAPRKRVKEPHSFFPASSVEMAEKLRNDNEAVAMANTRPYTTGDCPTAGSPDNLNAVTAHPTLVRFGRKTSGNGHTGAGSSGASFTSTVRRLGSISKKHGRRISGGWKFGAQPSSSSASLTLQEVKPTGAVFDQSRAEEEARLGTVMGSPVKEDVTKLADDELVKQAMGSECTKNCGTRQDRRSPPSEQWDQDFPLESEFQHIGPSINGSSLIRPESKRREDKNRRRQSWNDFVIPRNVMEKQREVKEGIGAIKMFARGVESLKSLIAAHASLSNQLHSHKSSSPDSLRFDALHAEFAQWWEMAIVLVEVGSTGRDDNSHGPIDGSKRERRVTLATEEARIAEDAPRHVSGSITSTEMSSVPSEGGLMASGHRNISLPETVEHLPSLRSPPRASPPPEHWRASTGRQNLSKRQLEVLRTMLRTPVSESSKGVDMTGHQESTQRADYEAVNATKTKKGGNASKAITSMAPKSQNDLPIGVDLLQERRAEPLNATIKSRRRYTSKVGLAGLKEFLRSLRMERSTGKADEQNLSLTTIKSQAHGVEDIAAVIRSRSSATNPSTATEGSALLEHPSSFRSASPTGHSCEVSHNSISVRNLQIEPSSSKQVLMPDKSRSKSSSRVRQIPSTASPSVLSKSTQNPRLEPKRPSIRNIFRTSSGNWSELISLNSGSPAPSSTKNSSPALRKSDSMRRTFGQVSEAKDRPERGEKVDNDSAEAKAAKMGSFKGHDELSVDGRGLILIGDPPPGTYIRSKPPTETSATVKQLGVEEEMTLKPSKKTRATGLGWPERKAEGGDIKDFISPVFSGISNTTQVSSTPMMGQREDSEGNVVVALTPDNLPTLLEYMKQCEVKLHEWKKKVQMEGLDKELIMNSVKA</sequence>
<feature type="region of interest" description="Disordered" evidence="1">
    <location>
        <begin position="395"/>
        <end position="426"/>
    </location>
</feature>
<dbReference type="KEGG" id="cne:CNC02740"/>
<dbReference type="EMBL" id="AE017343">
    <property type="protein sequence ID" value="AAW42264.2"/>
    <property type="molecule type" value="Genomic_DNA"/>
</dbReference>
<feature type="region of interest" description="Disordered" evidence="1">
    <location>
        <begin position="309"/>
        <end position="334"/>
    </location>
</feature>
<dbReference type="eggNOG" id="ENOG502RB51">
    <property type="taxonomic scope" value="Eukaryota"/>
</dbReference>
<dbReference type="PaxDb" id="214684-Q5KKK0"/>
<dbReference type="HOGENOM" id="CLU_273526_0_0_1"/>
<dbReference type="OrthoDB" id="2554322at2759"/>
<feature type="region of interest" description="Disordered" evidence="1">
    <location>
        <begin position="273"/>
        <end position="295"/>
    </location>
</feature>
<name>Q5KKK0_CRYD1</name>
<feature type="region of interest" description="Disordered" evidence="1">
    <location>
        <begin position="650"/>
        <end position="669"/>
    </location>
</feature>